<proteinExistence type="predicted"/>
<organism evidence="1 2">
    <name type="scientific">Gracilibacillus halotolerans</name>
    <dbReference type="NCBI Taxonomy" id="74386"/>
    <lineage>
        <taxon>Bacteria</taxon>
        <taxon>Bacillati</taxon>
        <taxon>Bacillota</taxon>
        <taxon>Bacilli</taxon>
        <taxon>Bacillales</taxon>
        <taxon>Bacillaceae</taxon>
        <taxon>Gracilibacillus</taxon>
    </lineage>
</organism>
<dbReference type="RefSeq" id="WP_184244620.1">
    <property type="nucleotide sequence ID" value="NZ_BAAACU010000022.1"/>
</dbReference>
<comment type="caution">
    <text evidence="1">The sequence shown here is derived from an EMBL/GenBank/DDBJ whole genome shotgun (WGS) entry which is preliminary data.</text>
</comment>
<protein>
    <submittedName>
        <fullName evidence="1">Uncharacterized protein</fullName>
    </submittedName>
</protein>
<dbReference type="AlphaFoldDB" id="A0A841RH28"/>
<sequence>MAETIRKELNWMGNTLNKGEWIKNCNKLILRRDIWILAYEQVYQKQVTESDVQKMDVIISKLANMFQQLQRKNYIMYLNNTIFENRLLIEVVRIILMKIYEHYLKEYPIMKNEMEMIHYIKRTRKKVTWLCAGELNLQSSQINKRFIYQLRRNVKDELFILLVDRICKRAVDNKNKSNQALRSIYHLLVDISLIEWDALMSVSPHEVSSANFHPRYVSPTFYVRYKQHFICGYTSSKRMAKKHLEAMQYLKKWKFEHSGVYHWQTTLPFLDYTLRFNDKQNSSVLLSKSTVNRLITTYANLPSLSIKHRPQLINKTELEIIQVYNKELTSMAEKFFFIDNFYVFDKIRYFAKSSLIKTIACKRRSTSKKVTISLKNNEHQTLGVFYEKNGSRCWYGFITYRELRTIQFNKRKVKKTN</sequence>
<name>A0A841RH28_9BACI</name>
<dbReference type="Proteomes" id="UP000572212">
    <property type="component" value="Unassembled WGS sequence"/>
</dbReference>
<keyword evidence="2" id="KW-1185">Reference proteome</keyword>
<gene>
    <name evidence="1" type="ORF">GGQ92_000718</name>
</gene>
<accession>A0A841RH28</accession>
<reference evidence="1 2" key="1">
    <citation type="submission" date="2020-08" db="EMBL/GenBank/DDBJ databases">
        <title>Genomic Encyclopedia of Type Strains, Phase IV (KMG-IV): sequencing the most valuable type-strain genomes for metagenomic binning, comparative biology and taxonomic classification.</title>
        <authorList>
            <person name="Goeker M."/>
        </authorList>
    </citation>
    <scope>NUCLEOTIDE SEQUENCE [LARGE SCALE GENOMIC DNA]</scope>
    <source>
        <strain evidence="1 2">DSM 11805</strain>
    </source>
</reference>
<evidence type="ECO:0000313" key="2">
    <source>
        <dbReference type="Proteomes" id="UP000572212"/>
    </source>
</evidence>
<dbReference type="EMBL" id="JACHON010000001">
    <property type="protein sequence ID" value="MBB6511951.1"/>
    <property type="molecule type" value="Genomic_DNA"/>
</dbReference>
<evidence type="ECO:0000313" key="1">
    <source>
        <dbReference type="EMBL" id="MBB6511951.1"/>
    </source>
</evidence>